<accession>A0A166G7Y6</accession>
<feature type="coiled-coil region" evidence="1">
    <location>
        <begin position="47"/>
        <end position="74"/>
    </location>
</feature>
<dbReference type="EMBL" id="LNRQ01000001">
    <property type="protein sequence ID" value="KZN08647.1"/>
    <property type="molecule type" value="Genomic_DNA"/>
</dbReference>
<reference evidence="4" key="2">
    <citation type="submission" date="2022-03" db="EMBL/GenBank/DDBJ databases">
        <title>Draft title - Genomic analysis of global carrot germplasm unveils the trajectory of domestication and the origin of high carotenoid orange carrot.</title>
        <authorList>
            <person name="Iorizzo M."/>
            <person name="Ellison S."/>
            <person name="Senalik D."/>
            <person name="Macko-Podgorni A."/>
            <person name="Grzebelus D."/>
            <person name="Bostan H."/>
            <person name="Rolling W."/>
            <person name="Curaba J."/>
            <person name="Simon P."/>
        </authorList>
    </citation>
    <scope>NUCLEOTIDE SEQUENCE</scope>
    <source>
        <tissue evidence="4">Leaf</tissue>
    </source>
</reference>
<evidence type="ECO:0000256" key="2">
    <source>
        <dbReference type="SAM" id="Phobius"/>
    </source>
</evidence>
<evidence type="ECO:0000256" key="1">
    <source>
        <dbReference type="SAM" id="Coils"/>
    </source>
</evidence>
<dbReference type="EMBL" id="CP093343">
    <property type="protein sequence ID" value="WOG82063.1"/>
    <property type="molecule type" value="Genomic_DNA"/>
</dbReference>
<evidence type="ECO:0000313" key="5">
    <source>
        <dbReference type="Proteomes" id="UP000077755"/>
    </source>
</evidence>
<keyword evidence="2" id="KW-0472">Membrane</keyword>
<keyword evidence="2" id="KW-1133">Transmembrane helix</keyword>
<keyword evidence="5" id="KW-1185">Reference proteome</keyword>
<name>A0A166G7Y6_DAUCS</name>
<evidence type="ECO:0000313" key="4">
    <source>
        <dbReference type="EMBL" id="WOG82063.1"/>
    </source>
</evidence>
<dbReference type="AlphaFoldDB" id="A0A166G7Y6"/>
<dbReference type="Gramene" id="KZN08647">
    <property type="protein sequence ID" value="KZN08647"/>
    <property type="gene ID" value="DCAR_001177"/>
</dbReference>
<sequence length="111" mass="12534">MSSSSSSSQLSDANCSRLEEVAKKSPGLVSVLCMFLIVHNLVLYQDLGRLKKYVKKLQEETKELKLQVEYCLQKELVAMKDEINEKTKDAIDNAVERLTAVIERVASQNED</sequence>
<evidence type="ECO:0000313" key="3">
    <source>
        <dbReference type="EMBL" id="KZN08647.1"/>
    </source>
</evidence>
<keyword evidence="2" id="KW-0812">Transmembrane</keyword>
<reference evidence="3" key="1">
    <citation type="journal article" date="2016" name="Nat. Genet.">
        <title>A high-quality carrot genome assembly provides new insights into carotenoid accumulation and asterid genome evolution.</title>
        <authorList>
            <person name="Iorizzo M."/>
            <person name="Ellison S."/>
            <person name="Senalik D."/>
            <person name="Zeng P."/>
            <person name="Satapoomin P."/>
            <person name="Huang J."/>
            <person name="Bowman M."/>
            <person name="Iovene M."/>
            <person name="Sanseverino W."/>
            <person name="Cavagnaro P."/>
            <person name="Yildiz M."/>
            <person name="Macko-Podgorni A."/>
            <person name="Moranska E."/>
            <person name="Grzebelus E."/>
            <person name="Grzebelus D."/>
            <person name="Ashrafi H."/>
            <person name="Zheng Z."/>
            <person name="Cheng S."/>
            <person name="Spooner D."/>
            <person name="Van Deynze A."/>
            <person name="Simon P."/>
        </authorList>
    </citation>
    <scope>NUCLEOTIDE SEQUENCE [LARGE SCALE GENOMIC DNA]</scope>
    <source>
        <tissue evidence="3">Leaf</tissue>
    </source>
</reference>
<organism evidence="3">
    <name type="scientific">Daucus carota subsp. sativus</name>
    <name type="common">Carrot</name>
    <dbReference type="NCBI Taxonomy" id="79200"/>
    <lineage>
        <taxon>Eukaryota</taxon>
        <taxon>Viridiplantae</taxon>
        <taxon>Streptophyta</taxon>
        <taxon>Embryophyta</taxon>
        <taxon>Tracheophyta</taxon>
        <taxon>Spermatophyta</taxon>
        <taxon>Magnoliopsida</taxon>
        <taxon>eudicotyledons</taxon>
        <taxon>Gunneridae</taxon>
        <taxon>Pentapetalae</taxon>
        <taxon>asterids</taxon>
        <taxon>campanulids</taxon>
        <taxon>Apiales</taxon>
        <taxon>Apiaceae</taxon>
        <taxon>Apioideae</taxon>
        <taxon>Scandiceae</taxon>
        <taxon>Daucinae</taxon>
        <taxon>Daucus</taxon>
        <taxon>Daucus sect. Daucus</taxon>
    </lineage>
</organism>
<protein>
    <submittedName>
        <fullName evidence="3">Uncharacterized protein</fullName>
    </submittedName>
</protein>
<keyword evidence="1" id="KW-0175">Coiled coil</keyword>
<dbReference type="Proteomes" id="UP000077755">
    <property type="component" value="Chromosome 1"/>
</dbReference>
<feature type="transmembrane region" description="Helical" evidence="2">
    <location>
        <begin position="27"/>
        <end position="47"/>
    </location>
</feature>
<proteinExistence type="predicted"/>
<gene>
    <name evidence="3" type="ORF">DCAR_001177</name>
    <name evidence="4" type="ORF">DCAR_0101223</name>
</gene>